<dbReference type="SUPFAM" id="SSF51735">
    <property type="entry name" value="NAD(P)-binding Rossmann-fold domains"/>
    <property type="match status" value="1"/>
</dbReference>
<sequence>MLTFLLEFLAVSAGLLGLVWFIILMVSDADVPLSLRAKFGKQPESLAGKVVWVTGASSGIGEAIAYCLAESGCKLVLTARRKERLEKVKQTCLASAFCKVKEDDILVLPFDVVDFDSHEKKVQEVLEYFHTVDILINNAGKTQRAAWMDVELSVDRELYDVNVLGPVSLTQALLPHMVERKQGQIVVVSSLAGKVGAPMSRAYAGCKHAVQGYFDTLRTEMALNNIDVTIICPGPVFSEVLIHAATGKKGEVLDKPMAVTEKRMTANRCAYLSCVAIANRQYEAWVSQHPVLVLVYISLLFPDFGKWFMAKLGLKQLLALREGKQ</sequence>
<evidence type="ECO:0000256" key="1">
    <source>
        <dbReference type="ARBA" id="ARBA00023002"/>
    </source>
</evidence>
<dbReference type="InterPro" id="IPR036291">
    <property type="entry name" value="NAD(P)-bd_dom_sf"/>
</dbReference>
<dbReference type="Gene3D" id="3.40.50.720">
    <property type="entry name" value="NAD(P)-binding Rossmann-like Domain"/>
    <property type="match status" value="1"/>
</dbReference>
<dbReference type="PANTHER" id="PTHR44269">
    <property type="entry name" value="DEHYDROGENASE/REDUCTASE SDR FAMILY MEMBER 7-RELATED"/>
    <property type="match status" value="1"/>
</dbReference>
<dbReference type="PRINTS" id="PR00081">
    <property type="entry name" value="GDHRDH"/>
</dbReference>
<dbReference type="AlphaFoldDB" id="A0AAV3ZJD2"/>
<dbReference type="PROSITE" id="PS00061">
    <property type="entry name" value="ADH_SHORT"/>
    <property type="match status" value="1"/>
</dbReference>
<gene>
    <name evidence="4" type="ORF">PoB_002100900</name>
</gene>
<dbReference type="InterPro" id="IPR053011">
    <property type="entry name" value="SDR_family_member_7"/>
</dbReference>
<dbReference type="PANTHER" id="PTHR44269:SF1">
    <property type="entry name" value="DEHYDROGENASE_REDUCTASE SDR FAMILY MEMBER 7"/>
    <property type="match status" value="1"/>
</dbReference>
<dbReference type="InterPro" id="IPR002347">
    <property type="entry name" value="SDR_fam"/>
</dbReference>
<dbReference type="PRINTS" id="PR00080">
    <property type="entry name" value="SDRFAMILY"/>
</dbReference>
<name>A0AAV3ZJD2_9GAST</name>
<dbReference type="CDD" id="cd05332">
    <property type="entry name" value="11beta-HSD1_like_SDR_c"/>
    <property type="match status" value="1"/>
</dbReference>
<accession>A0AAV3ZJD2</accession>
<keyword evidence="5" id="KW-1185">Reference proteome</keyword>
<keyword evidence="3" id="KW-0472">Membrane</keyword>
<dbReference type="Proteomes" id="UP000735302">
    <property type="component" value="Unassembled WGS sequence"/>
</dbReference>
<keyword evidence="3" id="KW-0812">Transmembrane</keyword>
<dbReference type="InterPro" id="IPR020904">
    <property type="entry name" value="Sc_DH/Rdtase_CS"/>
</dbReference>
<keyword evidence="3" id="KW-1133">Transmembrane helix</keyword>
<comment type="similarity">
    <text evidence="2">Belongs to the short-chain dehydrogenases/reductases (SDR) family.</text>
</comment>
<comment type="caution">
    <text evidence="4">The sequence shown here is derived from an EMBL/GenBank/DDBJ whole genome shotgun (WGS) entry which is preliminary data.</text>
</comment>
<feature type="transmembrane region" description="Helical" evidence="3">
    <location>
        <begin position="6"/>
        <end position="26"/>
    </location>
</feature>
<dbReference type="GO" id="GO:0016491">
    <property type="term" value="F:oxidoreductase activity"/>
    <property type="evidence" value="ECO:0007669"/>
    <property type="project" value="UniProtKB-KW"/>
</dbReference>
<keyword evidence="1" id="KW-0560">Oxidoreductase</keyword>
<evidence type="ECO:0000313" key="5">
    <source>
        <dbReference type="Proteomes" id="UP000735302"/>
    </source>
</evidence>
<evidence type="ECO:0000313" key="4">
    <source>
        <dbReference type="EMBL" id="GFN94503.1"/>
    </source>
</evidence>
<evidence type="ECO:0000256" key="3">
    <source>
        <dbReference type="SAM" id="Phobius"/>
    </source>
</evidence>
<proteinExistence type="inferred from homology"/>
<dbReference type="NCBIfam" id="NF004825">
    <property type="entry name" value="PRK06181.1"/>
    <property type="match status" value="1"/>
</dbReference>
<dbReference type="Pfam" id="PF00106">
    <property type="entry name" value="adh_short"/>
    <property type="match status" value="1"/>
</dbReference>
<organism evidence="4 5">
    <name type="scientific">Plakobranchus ocellatus</name>
    <dbReference type="NCBI Taxonomy" id="259542"/>
    <lineage>
        <taxon>Eukaryota</taxon>
        <taxon>Metazoa</taxon>
        <taxon>Spiralia</taxon>
        <taxon>Lophotrochozoa</taxon>
        <taxon>Mollusca</taxon>
        <taxon>Gastropoda</taxon>
        <taxon>Heterobranchia</taxon>
        <taxon>Euthyneura</taxon>
        <taxon>Panpulmonata</taxon>
        <taxon>Sacoglossa</taxon>
        <taxon>Placobranchoidea</taxon>
        <taxon>Plakobranchidae</taxon>
        <taxon>Plakobranchus</taxon>
    </lineage>
</organism>
<reference evidence="4 5" key="1">
    <citation type="journal article" date="2021" name="Elife">
        <title>Chloroplast acquisition without the gene transfer in kleptoplastic sea slugs, Plakobranchus ocellatus.</title>
        <authorList>
            <person name="Maeda T."/>
            <person name="Takahashi S."/>
            <person name="Yoshida T."/>
            <person name="Shimamura S."/>
            <person name="Takaki Y."/>
            <person name="Nagai Y."/>
            <person name="Toyoda A."/>
            <person name="Suzuki Y."/>
            <person name="Arimoto A."/>
            <person name="Ishii H."/>
            <person name="Satoh N."/>
            <person name="Nishiyama T."/>
            <person name="Hasebe M."/>
            <person name="Maruyama T."/>
            <person name="Minagawa J."/>
            <person name="Obokata J."/>
            <person name="Shigenobu S."/>
        </authorList>
    </citation>
    <scope>NUCLEOTIDE SEQUENCE [LARGE SCALE GENOMIC DNA]</scope>
</reference>
<dbReference type="EMBL" id="BLXT01002457">
    <property type="protein sequence ID" value="GFN94503.1"/>
    <property type="molecule type" value="Genomic_DNA"/>
</dbReference>
<protein>
    <submittedName>
        <fullName evidence="4">Dehydrogenase/reductase sdr family member 7</fullName>
    </submittedName>
</protein>
<evidence type="ECO:0000256" key="2">
    <source>
        <dbReference type="RuleBase" id="RU000363"/>
    </source>
</evidence>